<feature type="signal peptide" evidence="1">
    <location>
        <begin position="1"/>
        <end position="22"/>
    </location>
</feature>
<comment type="caution">
    <text evidence="2">The sequence shown here is derived from an EMBL/GenBank/DDBJ whole genome shotgun (WGS) entry which is preliminary data.</text>
</comment>
<name>A0A1E5BIK5_9VIBR</name>
<dbReference type="RefSeq" id="WP_017041738.1">
    <property type="nucleotide sequence ID" value="NZ_AJYQ02000020.1"/>
</dbReference>
<dbReference type="Proteomes" id="UP000094741">
    <property type="component" value="Unassembled WGS sequence"/>
</dbReference>
<reference evidence="2 3" key="1">
    <citation type="journal article" date="2012" name="Science">
        <title>Ecological populations of bacteria act as socially cohesive units of antibiotic production and resistance.</title>
        <authorList>
            <person name="Cordero O.X."/>
            <person name="Wildschutte H."/>
            <person name="Kirkup B."/>
            <person name="Proehl S."/>
            <person name="Ngo L."/>
            <person name="Hussain F."/>
            <person name="Le Roux F."/>
            <person name="Mincer T."/>
            <person name="Polz M.F."/>
        </authorList>
    </citation>
    <scope>NUCLEOTIDE SEQUENCE [LARGE SCALE GENOMIC DNA]</scope>
    <source>
        <strain evidence="2 3">ZF-129</strain>
    </source>
</reference>
<feature type="chain" id="PRO_5009171649" description="Lipoprotein" evidence="1">
    <location>
        <begin position="23"/>
        <end position="237"/>
    </location>
</feature>
<dbReference type="PROSITE" id="PS51257">
    <property type="entry name" value="PROKAR_LIPOPROTEIN"/>
    <property type="match status" value="1"/>
</dbReference>
<evidence type="ECO:0000256" key="1">
    <source>
        <dbReference type="SAM" id="SignalP"/>
    </source>
</evidence>
<dbReference type="EMBL" id="AJYQ02000020">
    <property type="protein sequence ID" value="OEE37261.1"/>
    <property type="molecule type" value="Genomic_DNA"/>
</dbReference>
<dbReference type="eggNOG" id="ENOG5031Q2R">
    <property type="taxonomic scope" value="Bacteria"/>
</dbReference>
<protein>
    <recommendedName>
        <fullName evidence="4">Lipoprotein</fullName>
    </recommendedName>
</protein>
<organism evidence="2 3">
    <name type="scientific">Vibrio genomosp. F10 str. ZF-129</name>
    <dbReference type="NCBI Taxonomy" id="1187848"/>
    <lineage>
        <taxon>Bacteria</taxon>
        <taxon>Pseudomonadati</taxon>
        <taxon>Pseudomonadota</taxon>
        <taxon>Gammaproteobacteria</taxon>
        <taxon>Vibrionales</taxon>
        <taxon>Vibrionaceae</taxon>
        <taxon>Vibrio</taxon>
    </lineage>
</organism>
<evidence type="ECO:0000313" key="2">
    <source>
        <dbReference type="EMBL" id="OEE37261.1"/>
    </source>
</evidence>
<dbReference type="AlphaFoldDB" id="A0A1E5BIK5"/>
<sequence length="237" mass="27826">MNRRTQTQRLVSTLALSLLVSACQSTLTSTKHSEFNQFADEHEYDETLINYLSTTELSNDVVRSVIATDRQLQSELEHRESTDFELQSFLDQTRMELQNKIDTAPKRFMRFFRIQLQDYDTEAEEFRFTDNQYWPKQANYSADIAGNKFNFRKASISLDNTEWVIPATKEKAFEIMKAANKDKKIPTLVAYKLDTCKYQQEPEPELRCYYKIESFSLYNESKKINEYTPPLAVAQKL</sequence>
<keyword evidence="1" id="KW-0732">Signal</keyword>
<gene>
    <name evidence="2" type="ORF">A1QO_03935</name>
</gene>
<proteinExistence type="predicted"/>
<evidence type="ECO:0008006" key="4">
    <source>
        <dbReference type="Google" id="ProtNLM"/>
    </source>
</evidence>
<dbReference type="STRING" id="1187848.A1QO_03935"/>
<accession>A0A1E5BIK5</accession>
<evidence type="ECO:0000313" key="3">
    <source>
        <dbReference type="Proteomes" id="UP000094741"/>
    </source>
</evidence>